<dbReference type="RefSeq" id="XP_002295885.1">
    <property type="nucleotide sequence ID" value="XM_002295849.1"/>
</dbReference>
<feature type="region of interest" description="Disordered" evidence="1">
    <location>
        <begin position="125"/>
        <end position="250"/>
    </location>
</feature>
<gene>
    <name evidence="2" type="ORF">THAPS_7089</name>
</gene>
<dbReference type="OMA" id="TSAPPMW"/>
<sequence>MSHAINTSEPTTLLDHVRSLVKAEQGLTEALEKSQPLLAHTNSRHHLVSSSSVLTSQTDPPLLPTPRNMDEVQTILAVARAYSVRTSAPPMWNPRLPVIGFATPNPLPHQLRGGALGDMQLKMAREEKKRKSNEVDERRENERSKKLKEEEMKRAQSAKEQLDEDDAMDVDRETSASAGKRKREEEPVTALDPKKLEMLERQRRQASNVSASNGQIKRQQSADIKANKEAANMNLSDSSSSDEGSDDESD</sequence>
<evidence type="ECO:0008006" key="4">
    <source>
        <dbReference type="Google" id="ProtNLM"/>
    </source>
</evidence>
<reference evidence="2 3" key="2">
    <citation type="journal article" date="2008" name="Nature">
        <title>The Phaeodactylum genome reveals the evolutionary history of diatom genomes.</title>
        <authorList>
            <person name="Bowler C."/>
            <person name="Allen A.E."/>
            <person name="Badger J.H."/>
            <person name="Grimwood J."/>
            <person name="Jabbari K."/>
            <person name="Kuo A."/>
            <person name="Maheswari U."/>
            <person name="Martens C."/>
            <person name="Maumus F."/>
            <person name="Otillar R.P."/>
            <person name="Rayko E."/>
            <person name="Salamov A."/>
            <person name="Vandepoele K."/>
            <person name="Beszteri B."/>
            <person name="Gruber A."/>
            <person name="Heijde M."/>
            <person name="Katinka M."/>
            <person name="Mock T."/>
            <person name="Valentin K."/>
            <person name="Verret F."/>
            <person name="Berges J.A."/>
            <person name="Brownlee C."/>
            <person name="Cadoret J.P."/>
            <person name="Chiovitti A."/>
            <person name="Choi C.J."/>
            <person name="Coesel S."/>
            <person name="De Martino A."/>
            <person name="Detter J.C."/>
            <person name="Durkin C."/>
            <person name="Falciatore A."/>
            <person name="Fournet J."/>
            <person name="Haruta M."/>
            <person name="Huysman M.J."/>
            <person name="Jenkins B.D."/>
            <person name="Jiroutova K."/>
            <person name="Jorgensen R.E."/>
            <person name="Joubert Y."/>
            <person name="Kaplan A."/>
            <person name="Kroger N."/>
            <person name="Kroth P.G."/>
            <person name="La Roche J."/>
            <person name="Lindquist E."/>
            <person name="Lommer M."/>
            <person name="Martin-Jezequel V."/>
            <person name="Lopez P.J."/>
            <person name="Lucas S."/>
            <person name="Mangogna M."/>
            <person name="McGinnis K."/>
            <person name="Medlin L.K."/>
            <person name="Montsant A."/>
            <person name="Oudot-Le Secq M.P."/>
            <person name="Napoli C."/>
            <person name="Obornik M."/>
            <person name="Parker M.S."/>
            <person name="Petit J.L."/>
            <person name="Porcel B.M."/>
            <person name="Poulsen N."/>
            <person name="Robison M."/>
            <person name="Rychlewski L."/>
            <person name="Rynearson T.A."/>
            <person name="Schmutz J."/>
            <person name="Shapiro H."/>
            <person name="Siaut M."/>
            <person name="Stanley M."/>
            <person name="Sussman M.R."/>
            <person name="Taylor A.R."/>
            <person name="Vardi A."/>
            <person name="von Dassow P."/>
            <person name="Vyverman W."/>
            <person name="Willis A."/>
            <person name="Wyrwicz L.S."/>
            <person name="Rokhsar D.S."/>
            <person name="Weissenbach J."/>
            <person name="Armbrust E.V."/>
            <person name="Green B.R."/>
            <person name="Van de Peer Y."/>
            <person name="Grigoriev I.V."/>
        </authorList>
    </citation>
    <scope>NUCLEOTIDE SEQUENCE [LARGE SCALE GENOMIC DNA]</scope>
    <source>
        <strain evidence="2 3">CCMP1335</strain>
    </source>
</reference>
<accession>B5YNB5</accession>
<feature type="compositionally biased region" description="Basic and acidic residues" evidence="1">
    <location>
        <begin position="125"/>
        <end position="154"/>
    </location>
</feature>
<dbReference type="KEGG" id="tps:THAPS_7089"/>
<dbReference type="Proteomes" id="UP000001449">
    <property type="component" value="Chromosome 7"/>
</dbReference>
<dbReference type="eggNOG" id="ENOG502R963">
    <property type="taxonomic scope" value="Eukaryota"/>
</dbReference>
<dbReference type="GeneID" id="7447100"/>
<dbReference type="EMBL" id="CP001160">
    <property type="protein sequence ID" value="ACI64602.1"/>
    <property type="molecule type" value="Genomic_DNA"/>
</dbReference>
<evidence type="ECO:0000256" key="1">
    <source>
        <dbReference type="SAM" id="MobiDB-lite"/>
    </source>
</evidence>
<protein>
    <recommendedName>
        <fullName evidence="4">Mediator of RNA polymerase II transcription subunit 4</fullName>
    </recommendedName>
</protein>
<proteinExistence type="predicted"/>
<keyword evidence="3" id="KW-1185">Reference proteome</keyword>
<feature type="compositionally biased region" description="Polar residues" evidence="1">
    <location>
        <begin position="205"/>
        <end position="222"/>
    </location>
</feature>
<name>B5YNB5_THAPS</name>
<dbReference type="InParanoid" id="B5YNB5"/>
<evidence type="ECO:0000313" key="3">
    <source>
        <dbReference type="Proteomes" id="UP000001449"/>
    </source>
</evidence>
<reference evidence="2 3" key="1">
    <citation type="journal article" date="2004" name="Science">
        <title>The genome of the diatom Thalassiosira pseudonana: ecology, evolution, and metabolism.</title>
        <authorList>
            <person name="Armbrust E.V."/>
            <person name="Berges J.A."/>
            <person name="Bowler C."/>
            <person name="Green B.R."/>
            <person name="Martinez D."/>
            <person name="Putnam N.H."/>
            <person name="Zhou S."/>
            <person name="Allen A.E."/>
            <person name="Apt K.E."/>
            <person name="Bechner M."/>
            <person name="Brzezinski M.A."/>
            <person name="Chaal B.K."/>
            <person name="Chiovitti A."/>
            <person name="Davis A.K."/>
            <person name="Demarest M.S."/>
            <person name="Detter J.C."/>
            <person name="Glavina T."/>
            <person name="Goodstein D."/>
            <person name="Hadi M.Z."/>
            <person name="Hellsten U."/>
            <person name="Hildebrand M."/>
            <person name="Jenkins B.D."/>
            <person name="Jurka J."/>
            <person name="Kapitonov V.V."/>
            <person name="Kroger N."/>
            <person name="Lau W.W."/>
            <person name="Lane T.W."/>
            <person name="Larimer F.W."/>
            <person name="Lippmeier J.C."/>
            <person name="Lucas S."/>
            <person name="Medina M."/>
            <person name="Montsant A."/>
            <person name="Obornik M."/>
            <person name="Parker M.S."/>
            <person name="Palenik B."/>
            <person name="Pazour G.J."/>
            <person name="Richardson P.M."/>
            <person name="Rynearson T.A."/>
            <person name="Saito M.A."/>
            <person name="Schwartz D.C."/>
            <person name="Thamatrakoln K."/>
            <person name="Valentin K."/>
            <person name="Vardi A."/>
            <person name="Wilkerson F.P."/>
            <person name="Rokhsar D.S."/>
        </authorList>
    </citation>
    <scope>NUCLEOTIDE SEQUENCE [LARGE SCALE GENOMIC DNA]</scope>
    <source>
        <strain evidence="2 3">CCMP1335</strain>
    </source>
</reference>
<organism evidence="2 3">
    <name type="scientific">Thalassiosira pseudonana</name>
    <name type="common">Marine diatom</name>
    <name type="synonym">Cyclotella nana</name>
    <dbReference type="NCBI Taxonomy" id="35128"/>
    <lineage>
        <taxon>Eukaryota</taxon>
        <taxon>Sar</taxon>
        <taxon>Stramenopiles</taxon>
        <taxon>Ochrophyta</taxon>
        <taxon>Bacillariophyta</taxon>
        <taxon>Coscinodiscophyceae</taxon>
        <taxon>Thalassiosirophycidae</taxon>
        <taxon>Thalassiosirales</taxon>
        <taxon>Thalassiosiraceae</taxon>
        <taxon>Thalassiosira</taxon>
    </lineage>
</organism>
<dbReference type="HOGENOM" id="CLU_1113240_0_0_1"/>
<feature type="compositionally biased region" description="Basic and acidic residues" evidence="1">
    <location>
        <begin position="182"/>
        <end position="203"/>
    </location>
</feature>
<dbReference type="PaxDb" id="35128-Thaps7089"/>
<dbReference type="AlphaFoldDB" id="B5YNB5"/>
<evidence type="ECO:0000313" key="2">
    <source>
        <dbReference type="EMBL" id="ACI64602.1"/>
    </source>
</evidence>